<gene>
    <name evidence="2" type="ORF">HGG79_01395</name>
</gene>
<reference evidence="2 3" key="1">
    <citation type="submission" date="2020-04" db="EMBL/GenBank/DDBJ databases">
        <title>Genomic insights into acetone-butanol-ethanol (ABE) fermentation by sequencing solventogenic clostridia strains.</title>
        <authorList>
            <person name="Brown S."/>
        </authorList>
    </citation>
    <scope>NUCLEOTIDE SEQUENCE [LARGE SCALE GENOMIC DNA]</scope>
    <source>
        <strain evidence="2 3">DJ011</strain>
    </source>
</reference>
<keyword evidence="2" id="KW-0255">Endonuclease</keyword>
<keyword evidence="2" id="KW-0540">Nuclease</keyword>
<dbReference type="PANTHER" id="PTHR33877:SF2">
    <property type="entry name" value="OS07G0170200 PROTEIN"/>
    <property type="match status" value="1"/>
</dbReference>
<dbReference type="SMART" id="SM00507">
    <property type="entry name" value="HNHc"/>
    <property type="match status" value="1"/>
</dbReference>
<dbReference type="Gene3D" id="1.10.30.50">
    <property type="match status" value="1"/>
</dbReference>
<dbReference type="PANTHER" id="PTHR33877">
    <property type="entry name" value="SLL1193 PROTEIN"/>
    <property type="match status" value="1"/>
</dbReference>
<dbReference type="AlphaFoldDB" id="A0A923E8L4"/>
<dbReference type="GO" id="GO:0004519">
    <property type="term" value="F:endonuclease activity"/>
    <property type="evidence" value="ECO:0007669"/>
    <property type="project" value="UniProtKB-KW"/>
</dbReference>
<dbReference type="EMBL" id="JAAZWO010000001">
    <property type="protein sequence ID" value="MBC2396434.1"/>
    <property type="molecule type" value="Genomic_DNA"/>
</dbReference>
<dbReference type="RefSeq" id="WP_051593300.1">
    <property type="nucleotide sequence ID" value="NZ_JAAZWO010000001.1"/>
</dbReference>
<feature type="domain" description="HNH nuclease" evidence="1">
    <location>
        <begin position="6"/>
        <end position="59"/>
    </location>
</feature>
<evidence type="ECO:0000259" key="1">
    <source>
        <dbReference type="SMART" id="SM00507"/>
    </source>
</evidence>
<comment type="caution">
    <text evidence="2">The sequence shown here is derived from an EMBL/GenBank/DDBJ whole genome shotgun (WGS) entry which is preliminary data.</text>
</comment>
<dbReference type="InterPro" id="IPR029471">
    <property type="entry name" value="HNH_5"/>
</dbReference>
<proteinExistence type="predicted"/>
<dbReference type="CDD" id="cd00085">
    <property type="entry name" value="HNHc"/>
    <property type="match status" value="1"/>
</dbReference>
<keyword evidence="3" id="KW-1185">Reference proteome</keyword>
<dbReference type="Pfam" id="PF14279">
    <property type="entry name" value="HNH_5"/>
    <property type="match status" value="1"/>
</dbReference>
<organism evidence="2 3">
    <name type="scientific">Clostridium tetanomorphum</name>
    <dbReference type="NCBI Taxonomy" id="1553"/>
    <lineage>
        <taxon>Bacteria</taxon>
        <taxon>Bacillati</taxon>
        <taxon>Bacillota</taxon>
        <taxon>Clostridia</taxon>
        <taxon>Eubacteriales</taxon>
        <taxon>Clostridiaceae</taxon>
        <taxon>Clostridium</taxon>
    </lineage>
</organism>
<sequence>MNIPNKNKYYIYTRDNGKCYYCGKNLKYNNITLDHFLPKSKKGTTDIFNLVTCCKFCNKLKGNRIPENYEETILQLFLKAVDDNYILGSGLKVSQKDLKSDLVKVTKLEGLTDYFIFQSLEKRFYVKNNRVFKIIHL</sequence>
<keyword evidence="2" id="KW-0378">Hydrolase</keyword>
<dbReference type="InterPro" id="IPR052892">
    <property type="entry name" value="NA-targeting_endonuclease"/>
</dbReference>
<evidence type="ECO:0000313" key="2">
    <source>
        <dbReference type="EMBL" id="MBC2396434.1"/>
    </source>
</evidence>
<accession>A0A923E8L4</accession>
<name>A0A923E8L4_CLOTT</name>
<dbReference type="Proteomes" id="UP000563151">
    <property type="component" value="Unassembled WGS sequence"/>
</dbReference>
<evidence type="ECO:0000313" key="3">
    <source>
        <dbReference type="Proteomes" id="UP000563151"/>
    </source>
</evidence>
<dbReference type="InterPro" id="IPR003615">
    <property type="entry name" value="HNH_nuc"/>
</dbReference>
<protein>
    <submittedName>
        <fullName evidence="2">HNH endonuclease</fullName>
    </submittedName>
</protein>